<evidence type="ECO:0000313" key="3">
    <source>
        <dbReference type="EMBL" id="QDU45075.1"/>
    </source>
</evidence>
<dbReference type="AlphaFoldDB" id="A0A517ZRN0"/>
<dbReference type="Proteomes" id="UP000319383">
    <property type="component" value="Chromosome"/>
</dbReference>
<feature type="region of interest" description="Disordered" evidence="1">
    <location>
        <begin position="387"/>
        <end position="414"/>
    </location>
</feature>
<dbReference type="InterPro" id="IPR036514">
    <property type="entry name" value="SGNH_hydro_sf"/>
</dbReference>
<keyword evidence="4" id="KW-1185">Reference proteome</keyword>
<dbReference type="SUPFAM" id="SSF52266">
    <property type="entry name" value="SGNH hydrolase"/>
    <property type="match status" value="1"/>
</dbReference>
<evidence type="ECO:0008006" key="5">
    <source>
        <dbReference type="Google" id="ProtNLM"/>
    </source>
</evidence>
<keyword evidence="2" id="KW-0472">Membrane</keyword>
<proteinExistence type="predicted"/>
<gene>
    <name evidence="3" type="ORF">Mal52_35630</name>
</gene>
<dbReference type="EMBL" id="CP036276">
    <property type="protein sequence ID" value="QDU45075.1"/>
    <property type="molecule type" value="Genomic_DNA"/>
</dbReference>
<dbReference type="RefSeq" id="WP_145377417.1">
    <property type="nucleotide sequence ID" value="NZ_CP036276.1"/>
</dbReference>
<dbReference type="GO" id="GO:0016788">
    <property type="term" value="F:hydrolase activity, acting on ester bonds"/>
    <property type="evidence" value="ECO:0007669"/>
    <property type="project" value="UniProtKB-ARBA"/>
</dbReference>
<keyword evidence="2" id="KW-1133">Transmembrane helix</keyword>
<keyword evidence="2" id="KW-0812">Transmembrane</keyword>
<feature type="compositionally biased region" description="Basic and acidic residues" evidence="1">
    <location>
        <begin position="405"/>
        <end position="414"/>
    </location>
</feature>
<evidence type="ECO:0000313" key="4">
    <source>
        <dbReference type="Proteomes" id="UP000319383"/>
    </source>
</evidence>
<protein>
    <recommendedName>
        <fullName evidence="5">SGNH hydrolase-type esterase domain-containing protein</fullName>
    </recommendedName>
</protein>
<evidence type="ECO:0000256" key="2">
    <source>
        <dbReference type="SAM" id="Phobius"/>
    </source>
</evidence>
<reference evidence="3 4" key="1">
    <citation type="submission" date="2019-02" db="EMBL/GenBank/DDBJ databases">
        <title>Deep-cultivation of Planctomycetes and their phenomic and genomic characterization uncovers novel biology.</title>
        <authorList>
            <person name="Wiegand S."/>
            <person name="Jogler M."/>
            <person name="Boedeker C."/>
            <person name="Pinto D."/>
            <person name="Vollmers J."/>
            <person name="Rivas-Marin E."/>
            <person name="Kohn T."/>
            <person name="Peeters S.H."/>
            <person name="Heuer A."/>
            <person name="Rast P."/>
            <person name="Oberbeckmann S."/>
            <person name="Bunk B."/>
            <person name="Jeske O."/>
            <person name="Meyerdierks A."/>
            <person name="Storesund J.E."/>
            <person name="Kallscheuer N."/>
            <person name="Luecker S."/>
            <person name="Lage O.M."/>
            <person name="Pohl T."/>
            <person name="Merkel B.J."/>
            <person name="Hornburger P."/>
            <person name="Mueller R.-W."/>
            <person name="Bruemmer F."/>
            <person name="Labrenz M."/>
            <person name="Spormann A.M."/>
            <person name="Op den Camp H."/>
            <person name="Overmann J."/>
            <person name="Amann R."/>
            <person name="Jetten M.S.M."/>
            <person name="Mascher T."/>
            <person name="Medema M.H."/>
            <person name="Devos D.P."/>
            <person name="Kaster A.-K."/>
            <person name="Ovreas L."/>
            <person name="Rohde M."/>
            <person name="Galperin M.Y."/>
            <person name="Jogler C."/>
        </authorList>
    </citation>
    <scope>NUCLEOTIDE SEQUENCE [LARGE SCALE GENOMIC DNA]</scope>
    <source>
        <strain evidence="3 4">Mal52</strain>
    </source>
</reference>
<dbReference type="KEGG" id="sdyn:Mal52_35630"/>
<feature type="transmembrane region" description="Helical" evidence="2">
    <location>
        <begin position="12"/>
        <end position="33"/>
    </location>
</feature>
<dbReference type="Gene3D" id="3.40.50.1110">
    <property type="entry name" value="SGNH hydrolase"/>
    <property type="match status" value="1"/>
</dbReference>
<evidence type="ECO:0000256" key="1">
    <source>
        <dbReference type="SAM" id="MobiDB-lite"/>
    </source>
</evidence>
<organism evidence="3 4">
    <name type="scientific">Symmachiella dynata</name>
    <dbReference type="NCBI Taxonomy" id="2527995"/>
    <lineage>
        <taxon>Bacteria</taxon>
        <taxon>Pseudomonadati</taxon>
        <taxon>Planctomycetota</taxon>
        <taxon>Planctomycetia</taxon>
        <taxon>Planctomycetales</taxon>
        <taxon>Planctomycetaceae</taxon>
        <taxon>Symmachiella</taxon>
    </lineage>
</organism>
<accession>A0A517ZRN0</accession>
<dbReference type="CDD" id="cd00229">
    <property type="entry name" value="SGNH_hydrolase"/>
    <property type="match status" value="1"/>
</dbReference>
<sequence>MIRTRLADLKHLIYAVLALLILVVLGEVGLRIYDSYTGQITRSDIFDQGIVHRSWTTHHALKPSETQQSPTVGETPGVTVRINSLGLRGDEIVVPKPPGVYRIVCLGDERTLATEVPEEETFAGQLEALLQQYTRQRVEVVNAGVPGYCPLLSYLQVKHQLAALQADVFVMNFDMSDVADDYHYRRMTAMSRDGLPLNCTHPKLLPAPNTGASPDCELLLLLQWGKRTASELVADNIGDGEADNISVATGRYAWLKDDPPDWSPYIEQSMEPLQQLKTLTRGLFADLLVAAGPVPWQICPTASGGEALRNEIGVPVGTHCASRRPFQILADYCQQETITMCDTSPAFQASDVPATLFQEETLGYSREGHRLYARELAKRILRNSAGIWERPQSSSNSQPAPQATTHRDPRSTPQ</sequence>
<name>A0A517ZRN0_9PLAN</name>
<feature type="compositionally biased region" description="Low complexity" evidence="1">
    <location>
        <begin position="391"/>
        <end position="403"/>
    </location>
</feature>